<dbReference type="EMBL" id="CAUJNA010000711">
    <property type="protein sequence ID" value="CAJ1380411.1"/>
    <property type="molecule type" value="Genomic_DNA"/>
</dbReference>
<feature type="compositionally biased region" description="Basic and acidic residues" evidence="1">
    <location>
        <begin position="638"/>
        <end position="651"/>
    </location>
</feature>
<feature type="compositionally biased region" description="Basic residues" evidence="1">
    <location>
        <begin position="566"/>
        <end position="578"/>
    </location>
</feature>
<accession>A0AA36I500</accession>
<feature type="compositionally biased region" description="Basic residues" evidence="1">
    <location>
        <begin position="698"/>
        <end position="723"/>
    </location>
</feature>
<feature type="compositionally biased region" description="Low complexity" evidence="1">
    <location>
        <begin position="1"/>
        <end position="11"/>
    </location>
</feature>
<evidence type="ECO:0000313" key="3">
    <source>
        <dbReference type="Proteomes" id="UP001178507"/>
    </source>
</evidence>
<feature type="compositionally biased region" description="Basic and acidic residues" evidence="1">
    <location>
        <begin position="685"/>
        <end position="697"/>
    </location>
</feature>
<evidence type="ECO:0000313" key="2">
    <source>
        <dbReference type="EMBL" id="CAJ1380411.1"/>
    </source>
</evidence>
<comment type="caution">
    <text evidence="2">The sequence shown here is derived from an EMBL/GenBank/DDBJ whole genome shotgun (WGS) entry which is preliminary data.</text>
</comment>
<feature type="region of interest" description="Disordered" evidence="1">
    <location>
        <begin position="89"/>
        <end position="115"/>
    </location>
</feature>
<feature type="region of interest" description="Disordered" evidence="1">
    <location>
        <begin position="1"/>
        <end position="35"/>
    </location>
</feature>
<feature type="compositionally biased region" description="Basic residues" evidence="1">
    <location>
        <begin position="670"/>
        <end position="684"/>
    </location>
</feature>
<dbReference type="Proteomes" id="UP001178507">
    <property type="component" value="Unassembled WGS sequence"/>
</dbReference>
<dbReference type="AlphaFoldDB" id="A0AA36I500"/>
<keyword evidence="3" id="KW-1185">Reference proteome</keyword>
<feature type="region of interest" description="Disordered" evidence="1">
    <location>
        <begin position="563"/>
        <end position="589"/>
    </location>
</feature>
<feature type="region of interest" description="Disordered" evidence="1">
    <location>
        <begin position="638"/>
        <end position="723"/>
    </location>
</feature>
<proteinExistence type="predicted"/>
<sequence>MTSMARSSSDSSLDRRSRRSFRSRSPSIEEEIEPKSLESKDRPIIFKIEQRFRVLRSPEIRQVLRAALLARASGMGTIVYTAEGDCRLEPPEGDQWPATDSAHPRSPHSQRGEAEGAEEEFAVFRALGGPSLQLVSHLCERLLDLDLSVLLLASHDPTAMYLVCFADTRIQIAEALVQEHHGVRPVNEVYGSPSPAVLAAAGLSGLGSLHTSKCFRLQDLDKFAGAWVEEELNVEPAEPEGEEAESSQLVLALKQARRLRFVSRRGLFAEVHFSDPYRVAVGRLSEESSHGDMQAMMGHGCVAFTHGRRRRASDVSRWQRQASEDKPTATRMFAVDTEPCRPQAHHTSQVLGNEMHDSPEGVAWRRISEQEAPIAAAELLMEQAAGPGSVPPSCGLRAGAWIVCQDVALQVLGPPRGEGSIGGTLCQSQDQLQLLDNPEKIKEELASRFEASAGTASEGCIRRLRGVGWALKAKGQLLCGAQKEDGFKTASILYSTGLMTKGGSLTLESATRSFTQVWRIRELQDNPFDSPSLRAARKALPIPLAGRSLSGPSAQVARVASMMPKGKGKGKNKSKGRRPPMAAPRQAVRPFNRSSIGAWSGVRPALTVYGGVPSAALGPRPPMNRPRLGGFIQKVDSADVRQRGPRPDRFPPRNITLTSAPRRDRDHSVPRRKVRSRSPGRRGHARTESGAKHEDKGRHRSNRSRSTKRSRSRSRRRGRKPPA</sequence>
<gene>
    <name evidence="2" type="ORF">EVOR1521_LOCUS8358</name>
</gene>
<organism evidence="2 3">
    <name type="scientific">Effrenium voratum</name>
    <dbReference type="NCBI Taxonomy" id="2562239"/>
    <lineage>
        <taxon>Eukaryota</taxon>
        <taxon>Sar</taxon>
        <taxon>Alveolata</taxon>
        <taxon>Dinophyceae</taxon>
        <taxon>Suessiales</taxon>
        <taxon>Symbiodiniaceae</taxon>
        <taxon>Effrenium</taxon>
    </lineage>
</organism>
<reference evidence="2" key="1">
    <citation type="submission" date="2023-08" db="EMBL/GenBank/DDBJ databases">
        <authorList>
            <person name="Chen Y."/>
            <person name="Shah S."/>
            <person name="Dougan E. K."/>
            <person name="Thang M."/>
            <person name="Chan C."/>
        </authorList>
    </citation>
    <scope>NUCLEOTIDE SEQUENCE</scope>
</reference>
<evidence type="ECO:0000256" key="1">
    <source>
        <dbReference type="SAM" id="MobiDB-lite"/>
    </source>
</evidence>
<protein>
    <submittedName>
        <fullName evidence="2">Uncharacterized protein</fullName>
    </submittedName>
</protein>
<name>A0AA36I500_9DINO</name>